<dbReference type="InterPro" id="IPR037208">
    <property type="entry name" value="Spo0E-like_sf"/>
</dbReference>
<name>A0A9X0YYT0_9BACI</name>
<dbReference type="SUPFAM" id="SSF140500">
    <property type="entry name" value="BAS1536-like"/>
    <property type="match status" value="1"/>
</dbReference>
<dbReference type="GO" id="GO:0046983">
    <property type="term" value="F:protein dimerization activity"/>
    <property type="evidence" value="ECO:0007669"/>
    <property type="project" value="InterPro"/>
</dbReference>
<evidence type="ECO:0000313" key="2">
    <source>
        <dbReference type="Proteomes" id="UP001138793"/>
    </source>
</evidence>
<dbReference type="GO" id="GO:0043937">
    <property type="term" value="P:regulation of sporulation"/>
    <property type="evidence" value="ECO:0007669"/>
    <property type="project" value="InterPro"/>
</dbReference>
<comment type="caution">
    <text evidence="1">The sequence shown here is derived from an EMBL/GenBank/DDBJ whole genome shotgun (WGS) entry which is preliminary data.</text>
</comment>
<dbReference type="Pfam" id="PF09388">
    <property type="entry name" value="SpoOE-like"/>
    <property type="match status" value="1"/>
</dbReference>
<protein>
    <recommendedName>
        <fullName evidence="3">Spo0E like sporulation regulatory protein</fullName>
    </recommendedName>
</protein>
<keyword evidence="2" id="KW-1185">Reference proteome</keyword>
<dbReference type="InterPro" id="IPR018540">
    <property type="entry name" value="Spo0E-like"/>
</dbReference>
<proteinExistence type="predicted"/>
<dbReference type="OrthoDB" id="2721702at2"/>
<dbReference type="Gene3D" id="4.10.280.10">
    <property type="entry name" value="Helix-loop-helix DNA-binding domain"/>
    <property type="match status" value="1"/>
</dbReference>
<dbReference type="EMBL" id="JAGGMB010000013">
    <property type="protein sequence ID" value="MBP2079184.1"/>
    <property type="molecule type" value="Genomic_DNA"/>
</dbReference>
<accession>A0A9X0YYT0</accession>
<reference evidence="1" key="1">
    <citation type="submission" date="2021-03" db="EMBL/GenBank/DDBJ databases">
        <title>Genomic Encyclopedia of Type Strains, Phase IV (KMG-IV): sequencing the most valuable type-strain genomes for metagenomic binning, comparative biology and taxonomic classification.</title>
        <authorList>
            <person name="Goeker M."/>
        </authorList>
    </citation>
    <scope>NUCLEOTIDE SEQUENCE</scope>
    <source>
        <strain evidence="1">DSM 107338</strain>
    </source>
</reference>
<evidence type="ECO:0008006" key="3">
    <source>
        <dbReference type="Google" id="ProtNLM"/>
    </source>
</evidence>
<sequence length="50" mass="5733">MNKDHLIEKIEACREEMISLSTTHDLTSEAVIASSVKLDELINAYQKHLY</sequence>
<dbReference type="Proteomes" id="UP001138793">
    <property type="component" value="Unassembled WGS sequence"/>
</dbReference>
<dbReference type="RefSeq" id="WP_149476616.1">
    <property type="nucleotide sequence ID" value="NZ_JAGGMB010000013.1"/>
</dbReference>
<evidence type="ECO:0000313" key="1">
    <source>
        <dbReference type="EMBL" id="MBP2079184.1"/>
    </source>
</evidence>
<organism evidence="1 2">
    <name type="scientific">Oceanobacillus polygoni</name>
    <dbReference type="NCBI Taxonomy" id="1235259"/>
    <lineage>
        <taxon>Bacteria</taxon>
        <taxon>Bacillati</taxon>
        <taxon>Bacillota</taxon>
        <taxon>Bacilli</taxon>
        <taxon>Bacillales</taxon>
        <taxon>Bacillaceae</taxon>
        <taxon>Oceanobacillus</taxon>
    </lineage>
</organism>
<gene>
    <name evidence="1" type="ORF">J2Z64_003455</name>
</gene>
<dbReference type="InterPro" id="IPR036638">
    <property type="entry name" value="HLH_DNA-bd_sf"/>
</dbReference>
<dbReference type="AlphaFoldDB" id="A0A9X0YYT0"/>